<dbReference type="Pfam" id="PF02811">
    <property type="entry name" value="PHP"/>
    <property type="match status" value="1"/>
</dbReference>
<dbReference type="SUPFAM" id="SSF51294">
    <property type="entry name" value="Hedgehog/intein (Hint) domain"/>
    <property type="match status" value="1"/>
</dbReference>
<dbReference type="NCBIfam" id="TIGR01443">
    <property type="entry name" value="intein_Cterm"/>
    <property type="match status" value="1"/>
</dbReference>
<dbReference type="InterPro" id="IPR029460">
    <property type="entry name" value="DNAPol_HHH"/>
</dbReference>
<evidence type="ECO:0000256" key="3">
    <source>
        <dbReference type="ARBA" id="ARBA00022695"/>
    </source>
</evidence>
<dbReference type="GO" id="GO:0004519">
    <property type="term" value="F:endonuclease activity"/>
    <property type="evidence" value="ECO:0007669"/>
    <property type="project" value="InterPro"/>
</dbReference>
<dbReference type="SMART" id="SM00306">
    <property type="entry name" value="HintN"/>
    <property type="match status" value="1"/>
</dbReference>
<dbReference type="PROSITE" id="PS50817">
    <property type="entry name" value="INTEIN_N_TER"/>
    <property type="match status" value="1"/>
</dbReference>
<evidence type="ECO:0000256" key="7">
    <source>
        <dbReference type="ARBA" id="ARBA00023000"/>
    </source>
</evidence>
<dbReference type="InterPro" id="IPR003586">
    <property type="entry name" value="Hint_dom_C"/>
</dbReference>
<dbReference type="PANTHER" id="PTHR32294">
    <property type="entry name" value="DNA POLYMERASE III SUBUNIT ALPHA"/>
    <property type="match status" value="1"/>
</dbReference>
<keyword evidence="3" id="KW-0548">Nucleotidyltransferase</keyword>
<dbReference type="InterPro" id="IPR036844">
    <property type="entry name" value="Hint_dom_sf"/>
</dbReference>
<evidence type="ECO:0000256" key="8">
    <source>
        <dbReference type="ARBA" id="ARBA00049244"/>
    </source>
</evidence>
<reference evidence="10" key="1">
    <citation type="journal article" date="2021" name="Proc. Natl. Acad. Sci. U.S.A.">
        <title>A Catalog of Tens of Thousands of Viruses from Human Metagenomes Reveals Hidden Associations with Chronic Diseases.</title>
        <authorList>
            <person name="Tisza M.J."/>
            <person name="Buck C.B."/>
        </authorList>
    </citation>
    <scope>NUCLEOTIDE SEQUENCE</scope>
    <source>
        <strain evidence="10">CtOSJ35</strain>
    </source>
</reference>
<dbReference type="InterPro" id="IPR027434">
    <property type="entry name" value="Homing_endonucl"/>
</dbReference>
<dbReference type="Pfam" id="PF14528">
    <property type="entry name" value="LAGLIDADG_3"/>
    <property type="match status" value="1"/>
</dbReference>
<dbReference type="InterPro" id="IPR003141">
    <property type="entry name" value="Pol/His_phosphatase_N"/>
</dbReference>
<dbReference type="PROSITE" id="PS50818">
    <property type="entry name" value="INTEIN_C_TER"/>
    <property type="match status" value="1"/>
</dbReference>
<evidence type="ECO:0000256" key="4">
    <source>
        <dbReference type="ARBA" id="ARBA00022705"/>
    </source>
</evidence>
<keyword evidence="7" id="KW-0651">Protein splicing</keyword>
<dbReference type="Gene3D" id="3.10.28.10">
    <property type="entry name" value="Homing endonucleases"/>
    <property type="match status" value="1"/>
</dbReference>
<dbReference type="Gene3D" id="3.20.20.140">
    <property type="entry name" value="Metal-dependent hydrolases"/>
    <property type="match status" value="1"/>
</dbReference>
<keyword evidence="2" id="KW-0808">Transferase</keyword>
<evidence type="ECO:0000256" key="6">
    <source>
        <dbReference type="ARBA" id="ARBA00022932"/>
    </source>
</evidence>
<dbReference type="Pfam" id="PF07733">
    <property type="entry name" value="DNA_pol3_alpha"/>
    <property type="match status" value="1"/>
</dbReference>
<comment type="catalytic activity">
    <reaction evidence="8">
        <text>DNA(n) + a 2'-deoxyribonucleoside 5'-triphosphate = DNA(n+1) + diphosphate</text>
        <dbReference type="Rhea" id="RHEA:22508"/>
        <dbReference type="Rhea" id="RHEA-COMP:17339"/>
        <dbReference type="Rhea" id="RHEA-COMP:17340"/>
        <dbReference type="ChEBI" id="CHEBI:33019"/>
        <dbReference type="ChEBI" id="CHEBI:61560"/>
        <dbReference type="ChEBI" id="CHEBI:173112"/>
        <dbReference type="EC" id="2.7.7.7"/>
    </reaction>
</comment>
<keyword evidence="5" id="KW-0068">Autocatalytic cleavage</keyword>
<dbReference type="Pfam" id="PF17657">
    <property type="entry name" value="DNA_pol3_finger"/>
    <property type="match status" value="1"/>
</dbReference>
<dbReference type="EC" id="2.7.7.7" evidence="1"/>
<feature type="domain" description="DOD-type homing endonuclease" evidence="9">
    <location>
        <begin position="838"/>
        <end position="983"/>
    </location>
</feature>
<dbReference type="SMART" id="SM00481">
    <property type="entry name" value="POLIIIAc"/>
    <property type="match status" value="1"/>
</dbReference>
<keyword evidence="4" id="KW-0235">DNA replication</keyword>
<dbReference type="SUPFAM" id="SSF55608">
    <property type="entry name" value="Homing endonucleases"/>
    <property type="match status" value="1"/>
</dbReference>
<protein>
    <recommendedName>
        <fullName evidence="1">DNA-directed DNA polymerase</fullName>
        <ecNumber evidence="1">2.7.7.7</ecNumber>
    </recommendedName>
</protein>
<dbReference type="PRINTS" id="PR00379">
    <property type="entry name" value="INTEIN"/>
</dbReference>
<dbReference type="EMBL" id="BK015447">
    <property type="protein sequence ID" value="DAE07191.1"/>
    <property type="molecule type" value="Genomic_DNA"/>
</dbReference>
<dbReference type="SMART" id="SM00305">
    <property type="entry name" value="HintC"/>
    <property type="match status" value="1"/>
</dbReference>
<dbReference type="InterPro" id="IPR004042">
    <property type="entry name" value="Intein_endonuc_central"/>
</dbReference>
<dbReference type="Pfam" id="PF14579">
    <property type="entry name" value="HHH_6"/>
    <property type="match status" value="1"/>
</dbReference>
<evidence type="ECO:0000256" key="5">
    <source>
        <dbReference type="ARBA" id="ARBA00022813"/>
    </source>
</evidence>
<dbReference type="InterPro" id="IPR006141">
    <property type="entry name" value="Intein_N"/>
</dbReference>
<evidence type="ECO:0000259" key="9">
    <source>
        <dbReference type="PROSITE" id="PS50819"/>
    </source>
</evidence>
<sequence>MHLDRCTIFVYNNNQKGVGNLNNYTIYHCHTDISNLSGAGMDSVTKYQDYVARAKECGMNALCFSEHGNFFLWKKKKDAIEAAGMKYLHGIEIYVAEKLWWETEDNPTPHKVRDNYHCVLIAKNLAGLKELNKLSSIAFREEQRYYSPRITFEQLINTSDNIIITTACVGGILCKGNEDIKNRFIEFLAEHKDRCFLEIQHHNVEKQKEYNLYLYELSQKYGIPLIAGTDTHALNDAHAEARKVLQKSKKVQFNDDEAGWDLTFKTYDELVKAYQRQNCLPESVYLEAIQNTNVMADMVESITLDTSFKYPKVFPNSTELLRSKLFNETSIRYAMEDGFAREQVVDRLNEEMETFIAVDAVDYILLQEYIATWCHNHDIWCGPARGSAASSLALYILHVTEVNPMKHNFAFWRFMNKDKYSLADVDLDWGNEDRDKTKYWMLHDKMDFSNMQTTEIITFNTLGLRGAIRDFGRGLEISLDTVNEICNAICLVSEGENKKEVIDESWRKKYAELFKYVDLAQGVCTSIGAHASGVVAATVDLESEIGTCYLSGDEYPVSVLNMKELDSLNFVKEDVLGLTNVSCINKSCKLANIPKLTAKTVDVNDDKVWESVRDDTSLIFEVNSPYGARTVSQMYSDKVWCKIKKSNPSITKFDLFAYISALIRPCGKEVYPKAVQGEGYVSGVKDIDDLLASEMGYPIMQESQMSFVQKFCGYTFLQSDKLRKCIVRGSRILMSDGSLKNIEDVKVGDFVASKEKNLITSKKVTNWFNNGIKDTISINCDCGFKIHCTKDHRILTQRGFIEAKDIKVGDFVFTPKKLKNFNDGIKSNRKPANDILWMLGALIGDGTIFAKEHLSFTNSDPEIIDKFKSAVKQTQKSGTPEFYEFTADGKTVDKIHYIHIYSGKFKDAVWNLILGFDMKHKSQEKEIPLQIQKYSMTEKLANFLAGLFNTDGAYNFTRKAIEYSTISPNLAYQLQAQLYKFGIYSVVASKKVKGYNYLSYTLTIADKVSLGNFQHYIMPFIVGKKKAELQEMIDINDTYRYFLPSSCKKEAVDYCKNIGASSRGLFLELFGRDYDITNGYPINIETAKKLSENLYMPHTYELLTGDFITQRVMSITENGLCEVFDIEVEDTHNFIADGIVCHNCVAKKAGTRDQLPIIRKGFEENAKLRYHLSDAKTDEIMDVFLNCILYATRYSFSSIHSYSYAYISYECAWLRYYYPLEFLSCCLNEWQGNSERTIEATTYATKKKIKILPPKFRHSKAEYFPDKESHSIYKGIGSVKFMNQSCADDLYSLRDNHYNSFVDLLRDIYEKTSVNARQLDILIKLDFFEEFGNAKELLRLVKMYDMFGTAKTLKKEKLANSDVVRAIVERHSIGTTKAGKESKSYTQLDNSAIMNECETLIMSLGIKPMTIKEKAEIQKEYMGYVDIATGKQEDRPKLYILDVKTLKSKASGKTWARQITAQSIGSGKQSNYTITSKNYHEEFQVGDVILCKHLEKQKDYWHITNYEVLVNI</sequence>
<dbReference type="InterPro" id="IPR030934">
    <property type="entry name" value="Intein_C"/>
</dbReference>
<dbReference type="InterPro" id="IPR018120">
    <property type="entry name" value="Glyco_hydro_1_AS"/>
</dbReference>
<dbReference type="CDD" id="cd00081">
    <property type="entry name" value="Hint"/>
    <property type="match status" value="2"/>
</dbReference>
<dbReference type="InterPro" id="IPR003587">
    <property type="entry name" value="Hint_dom_N"/>
</dbReference>
<dbReference type="Pfam" id="PF14890">
    <property type="entry name" value="Intein_splicing"/>
    <property type="match status" value="1"/>
</dbReference>
<dbReference type="InterPro" id="IPR004860">
    <property type="entry name" value="LAGLIDADG_dom"/>
</dbReference>
<dbReference type="InterPro" id="IPR016195">
    <property type="entry name" value="Pol/histidinol_Pase-like"/>
</dbReference>
<accession>A0A8S5PJ13</accession>
<evidence type="ECO:0000256" key="1">
    <source>
        <dbReference type="ARBA" id="ARBA00012417"/>
    </source>
</evidence>
<dbReference type="Gene3D" id="2.170.16.10">
    <property type="entry name" value="Hedgehog/Intein (Hint) domain"/>
    <property type="match status" value="2"/>
</dbReference>
<dbReference type="PROSITE" id="PS50819">
    <property type="entry name" value="INTEIN_ENDONUCLEASE"/>
    <property type="match status" value="1"/>
</dbReference>
<dbReference type="InterPro" id="IPR006142">
    <property type="entry name" value="INTEIN"/>
</dbReference>
<dbReference type="SUPFAM" id="SSF89550">
    <property type="entry name" value="PHP domain-like"/>
    <property type="match status" value="1"/>
</dbReference>
<dbReference type="InterPro" id="IPR011708">
    <property type="entry name" value="DNA_pol3_alpha_NTPase_dom"/>
</dbReference>
<proteinExistence type="predicted"/>
<evidence type="ECO:0000313" key="10">
    <source>
        <dbReference type="EMBL" id="DAE07191.1"/>
    </source>
</evidence>
<evidence type="ECO:0000256" key="2">
    <source>
        <dbReference type="ARBA" id="ARBA00022679"/>
    </source>
</evidence>
<dbReference type="GO" id="GO:0016539">
    <property type="term" value="P:intein-mediated protein splicing"/>
    <property type="evidence" value="ECO:0007669"/>
    <property type="project" value="InterPro"/>
</dbReference>
<dbReference type="InterPro" id="IPR004805">
    <property type="entry name" value="DnaE2/DnaE/PolC"/>
</dbReference>
<dbReference type="GO" id="GO:0008408">
    <property type="term" value="F:3'-5' exonuclease activity"/>
    <property type="evidence" value="ECO:0007669"/>
    <property type="project" value="InterPro"/>
</dbReference>
<dbReference type="PROSITE" id="PS00572">
    <property type="entry name" value="GLYCOSYL_HYDROL_F1_1"/>
    <property type="match status" value="1"/>
</dbReference>
<dbReference type="GO" id="GO:0006260">
    <property type="term" value="P:DNA replication"/>
    <property type="evidence" value="ECO:0007669"/>
    <property type="project" value="UniProtKB-KW"/>
</dbReference>
<dbReference type="GO" id="GO:0003887">
    <property type="term" value="F:DNA-directed DNA polymerase activity"/>
    <property type="evidence" value="ECO:0007669"/>
    <property type="project" value="UniProtKB-KW"/>
</dbReference>
<organism evidence="10">
    <name type="scientific">Siphoviridae sp. ctOSJ35</name>
    <dbReference type="NCBI Taxonomy" id="2825479"/>
    <lineage>
        <taxon>Viruses</taxon>
        <taxon>Duplodnaviria</taxon>
        <taxon>Heunggongvirae</taxon>
        <taxon>Uroviricota</taxon>
        <taxon>Caudoviricetes</taxon>
    </lineage>
</organism>
<dbReference type="InterPro" id="IPR004013">
    <property type="entry name" value="PHP_dom"/>
</dbReference>
<keyword evidence="6" id="KW-0239">DNA-directed DNA polymerase</keyword>
<name>A0A8S5PJ13_9CAUD</name>
<dbReference type="InterPro" id="IPR040982">
    <property type="entry name" value="DNA_pol3_finger"/>
</dbReference>